<keyword evidence="2" id="KW-1185">Reference proteome</keyword>
<dbReference type="InParanoid" id="A0A6P8Z6Y1"/>
<dbReference type="PANTHER" id="PTHR31025">
    <property type="entry name" value="SI:CH211-196P9.1-RELATED"/>
    <property type="match status" value="1"/>
</dbReference>
<dbReference type="PANTHER" id="PTHR31025:SF22">
    <property type="entry name" value="IP13529P"/>
    <property type="match status" value="1"/>
</dbReference>
<feature type="compositionally biased region" description="Basic and acidic residues" evidence="1">
    <location>
        <begin position="459"/>
        <end position="472"/>
    </location>
</feature>
<dbReference type="RefSeq" id="XP_034245766.1">
    <property type="nucleotide sequence ID" value="XM_034389875.1"/>
</dbReference>
<feature type="region of interest" description="Disordered" evidence="1">
    <location>
        <begin position="459"/>
        <end position="481"/>
    </location>
</feature>
<dbReference type="FunCoup" id="A0A6P8Z6Y1">
    <property type="interactions" value="24"/>
</dbReference>
<dbReference type="Proteomes" id="UP000515158">
    <property type="component" value="Unplaced"/>
</dbReference>
<dbReference type="KEGG" id="tpal:117647900"/>
<evidence type="ECO:0000256" key="1">
    <source>
        <dbReference type="SAM" id="MobiDB-lite"/>
    </source>
</evidence>
<dbReference type="OrthoDB" id="8806090at2759"/>
<sequence>MHLCIHCSINVQEQQNQASASATSQSSASATSQSSENQESATTSGGVQSRALMNFRLNWNAIYESEVGLKRKLERGMRLTPADRIAIVAEVVKQVRHKVPGATRKTFNTIYQEQMITKHEQSFQETLGVAGKEGCAVKITGGILKQMKDKFDNDKNKKTSNRTPTRMEVERPPIKEAYGCVRWEVVDYPEGEDQESLEAKKVLLQKHFQNRRTNAAASPREIKDLMTVTYKHQRDLINSNVKAALLNQRVRRSRGRQAADEQQEESDEPLITIALIKKEFPYLFCFVGMELHHELLTDINVSKVLDEFCNQERDKMLQFFATSHNLVIQSINRKLNRQLGKEGCNEEFSKLLALIWMVAVEFKEDINCLITLDKEEIDLANYDTTTLQPAPHLLATGESLLAARKFLLTIDQRFLSSHTNVVQTICCIYMPYFIFNLNYPAGCQATMEFIQRCIFKHSPEKGHKRPTSRDEGGNFSTTPTHPLISRLLKKLNDHLQAREGESSEED</sequence>
<evidence type="ECO:0000313" key="3">
    <source>
        <dbReference type="RefSeq" id="XP_034245766.1"/>
    </source>
</evidence>
<proteinExistence type="predicted"/>
<name>A0A6P8Z6Y1_THRPL</name>
<organism evidence="3">
    <name type="scientific">Thrips palmi</name>
    <name type="common">Melon thrips</name>
    <dbReference type="NCBI Taxonomy" id="161013"/>
    <lineage>
        <taxon>Eukaryota</taxon>
        <taxon>Metazoa</taxon>
        <taxon>Ecdysozoa</taxon>
        <taxon>Arthropoda</taxon>
        <taxon>Hexapoda</taxon>
        <taxon>Insecta</taxon>
        <taxon>Pterygota</taxon>
        <taxon>Neoptera</taxon>
        <taxon>Paraneoptera</taxon>
        <taxon>Thysanoptera</taxon>
        <taxon>Terebrantia</taxon>
        <taxon>Thripoidea</taxon>
        <taxon>Thripidae</taxon>
        <taxon>Thrips</taxon>
    </lineage>
</organism>
<gene>
    <name evidence="3" type="primary">LOC117647900</name>
</gene>
<dbReference type="AlphaFoldDB" id="A0A6P8Z6Y1"/>
<evidence type="ECO:0000313" key="2">
    <source>
        <dbReference type="Proteomes" id="UP000515158"/>
    </source>
</evidence>
<feature type="region of interest" description="Disordered" evidence="1">
    <location>
        <begin position="18"/>
        <end position="46"/>
    </location>
</feature>
<feature type="compositionally biased region" description="Low complexity" evidence="1">
    <location>
        <begin position="18"/>
        <end position="44"/>
    </location>
</feature>
<dbReference type="GeneID" id="117647900"/>
<protein>
    <submittedName>
        <fullName evidence="3">Uncharacterized protein LOC117647900</fullName>
    </submittedName>
</protein>
<accession>A0A6P8Z6Y1</accession>
<reference evidence="3" key="1">
    <citation type="submission" date="2025-08" db="UniProtKB">
        <authorList>
            <consortium name="RefSeq"/>
        </authorList>
    </citation>
    <scope>IDENTIFICATION</scope>
    <source>
        <tissue evidence="3">Total insect</tissue>
    </source>
</reference>